<dbReference type="Proteomes" id="UP000066624">
    <property type="component" value="Chromosome"/>
</dbReference>
<evidence type="ECO:0000256" key="1">
    <source>
        <dbReference type="ARBA" id="ARBA00022729"/>
    </source>
</evidence>
<dbReference type="EMBL" id="CP012154">
    <property type="protein sequence ID" value="AKS40965.1"/>
    <property type="molecule type" value="Genomic_DNA"/>
</dbReference>
<name>A0A0K0XTI2_9GAMM</name>
<accession>A0A0K0XTI2</accession>
<dbReference type="AlphaFoldDB" id="A0A0K0XTI2"/>
<dbReference type="PANTHER" id="PTHR38098:SF1">
    <property type="entry name" value="LPS-ASSEMBLY LIPOPROTEIN LPTE"/>
    <property type="match status" value="1"/>
</dbReference>
<dbReference type="PANTHER" id="PTHR38098">
    <property type="entry name" value="LPS-ASSEMBLY LIPOPROTEIN LPTE"/>
    <property type="match status" value="1"/>
</dbReference>
<reference evidence="7 8" key="1">
    <citation type="submission" date="2015-07" db="EMBL/GenBank/DDBJ databases">
        <authorList>
            <person name="Noorani M."/>
        </authorList>
    </citation>
    <scope>NUCLEOTIDE SEQUENCE [LARGE SCALE GENOMIC DNA]</scope>
    <source>
        <strain evidence="7 8">KCTC 42284</strain>
    </source>
</reference>
<dbReference type="PROSITE" id="PS51257">
    <property type="entry name" value="PROKAR_LIPOPROTEIN"/>
    <property type="match status" value="1"/>
</dbReference>
<keyword evidence="4 6" id="KW-0998">Cell outer membrane</keyword>
<dbReference type="Gene3D" id="3.30.160.150">
    <property type="entry name" value="Lipoprotein like domain"/>
    <property type="match status" value="1"/>
</dbReference>
<keyword evidence="8" id="KW-1185">Reference proteome</keyword>
<comment type="similarity">
    <text evidence="6">Belongs to the LptE lipoprotein family.</text>
</comment>
<evidence type="ECO:0000313" key="7">
    <source>
        <dbReference type="EMBL" id="AKS40965.1"/>
    </source>
</evidence>
<keyword evidence="2 6" id="KW-0472">Membrane</keyword>
<dbReference type="GO" id="GO:0015920">
    <property type="term" value="P:lipopolysaccharide transport"/>
    <property type="evidence" value="ECO:0007669"/>
    <property type="project" value="TreeGrafter"/>
</dbReference>
<evidence type="ECO:0000313" key="8">
    <source>
        <dbReference type="Proteomes" id="UP000066624"/>
    </source>
</evidence>
<dbReference type="STRING" id="1579979.WM2015_583"/>
<keyword evidence="5 6" id="KW-0449">Lipoprotein</keyword>
<dbReference type="GO" id="GO:0009279">
    <property type="term" value="C:cell outer membrane"/>
    <property type="evidence" value="ECO:0007669"/>
    <property type="project" value="UniProtKB-SubCell"/>
</dbReference>
<keyword evidence="1 6" id="KW-0732">Signal</keyword>
<evidence type="ECO:0000256" key="6">
    <source>
        <dbReference type="HAMAP-Rule" id="MF_01186"/>
    </source>
</evidence>
<comment type="function">
    <text evidence="6">Together with LptD, is involved in the assembly of lipopolysaccharide (LPS) at the surface of the outer membrane. Required for the proper assembly of LptD. Binds LPS and may serve as the LPS recognition site at the outer membrane.</text>
</comment>
<dbReference type="GO" id="GO:0043165">
    <property type="term" value="P:Gram-negative-bacterium-type cell outer membrane assembly"/>
    <property type="evidence" value="ECO:0007669"/>
    <property type="project" value="UniProtKB-UniRule"/>
</dbReference>
<dbReference type="KEGG" id="wma:WM2015_583"/>
<evidence type="ECO:0000256" key="3">
    <source>
        <dbReference type="ARBA" id="ARBA00023139"/>
    </source>
</evidence>
<comment type="subcellular location">
    <subcellularLocation>
        <location evidence="6">Cell outer membrane</location>
        <topology evidence="6">Lipid-anchor</topology>
    </subcellularLocation>
</comment>
<organism evidence="7 8">
    <name type="scientific">Wenzhouxiangella marina</name>
    <dbReference type="NCBI Taxonomy" id="1579979"/>
    <lineage>
        <taxon>Bacteria</taxon>
        <taxon>Pseudomonadati</taxon>
        <taxon>Pseudomonadota</taxon>
        <taxon>Gammaproteobacteria</taxon>
        <taxon>Chromatiales</taxon>
        <taxon>Wenzhouxiangellaceae</taxon>
        <taxon>Wenzhouxiangella</taxon>
    </lineage>
</organism>
<evidence type="ECO:0000256" key="5">
    <source>
        <dbReference type="ARBA" id="ARBA00023288"/>
    </source>
</evidence>
<protein>
    <recommendedName>
        <fullName evidence="6">LPS-assembly lipoprotein LptE</fullName>
    </recommendedName>
</protein>
<dbReference type="GO" id="GO:1990351">
    <property type="term" value="C:transporter complex"/>
    <property type="evidence" value="ECO:0007669"/>
    <property type="project" value="TreeGrafter"/>
</dbReference>
<evidence type="ECO:0000256" key="4">
    <source>
        <dbReference type="ARBA" id="ARBA00023237"/>
    </source>
</evidence>
<evidence type="ECO:0000256" key="2">
    <source>
        <dbReference type="ARBA" id="ARBA00023136"/>
    </source>
</evidence>
<dbReference type="GO" id="GO:0001530">
    <property type="term" value="F:lipopolysaccharide binding"/>
    <property type="evidence" value="ECO:0007669"/>
    <property type="project" value="TreeGrafter"/>
</dbReference>
<sequence>MRILTVLALSLLTVACGFQLRGEAQLPAFMERTLIVSGDQSSPFLRELERLLEANGVEVETRPGESQAELVIVSERLRREPLTIAGDARVREFVLIFELTLSLSDPDGVLRIDRETLRLTRDYSFDEQEILAATREEEFLRSDLRQAMATRVLRRLEGLGET</sequence>
<dbReference type="HAMAP" id="MF_01186">
    <property type="entry name" value="LPS_assembly_LptE"/>
    <property type="match status" value="1"/>
</dbReference>
<gene>
    <name evidence="6" type="primary">lptE</name>
    <name evidence="7" type="ORF">WM2015_583</name>
</gene>
<comment type="subunit">
    <text evidence="6">Component of the lipopolysaccharide transport and assembly complex. Interacts with LptD.</text>
</comment>
<dbReference type="OrthoDB" id="7349153at2"/>
<dbReference type="InterPro" id="IPR007485">
    <property type="entry name" value="LPS_assembly_LptE"/>
</dbReference>
<dbReference type="Pfam" id="PF04390">
    <property type="entry name" value="LptE"/>
    <property type="match status" value="1"/>
</dbReference>
<proteinExistence type="inferred from homology"/>
<dbReference type="RefSeq" id="WP_049724638.1">
    <property type="nucleotide sequence ID" value="NZ_CP012154.1"/>
</dbReference>
<keyword evidence="3 6" id="KW-0564">Palmitate</keyword>